<feature type="transmembrane region" description="Helical" evidence="11">
    <location>
        <begin position="88"/>
        <end position="104"/>
    </location>
</feature>
<feature type="transmembrane region" description="Helical" evidence="11">
    <location>
        <begin position="116"/>
        <end position="136"/>
    </location>
</feature>
<feature type="compositionally biased region" description="Polar residues" evidence="10">
    <location>
        <begin position="605"/>
        <end position="617"/>
    </location>
</feature>
<feature type="transmembrane region" description="Helical" evidence="11">
    <location>
        <begin position="26"/>
        <end position="43"/>
    </location>
</feature>
<feature type="transmembrane region" description="Helical" evidence="11">
    <location>
        <begin position="220"/>
        <end position="244"/>
    </location>
</feature>
<dbReference type="GO" id="GO:0015386">
    <property type="term" value="F:potassium:proton antiporter activity"/>
    <property type="evidence" value="ECO:0007669"/>
    <property type="project" value="TreeGrafter"/>
</dbReference>
<evidence type="ECO:0000256" key="3">
    <source>
        <dbReference type="ARBA" id="ARBA00022692"/>
    </source>
</evidence>
<keyword evidence="9" id="KW-0050">Antiport</keyword>
<keyword evidence="15" id="KW-1185">Reference proteome</keyword>
<dbReference type="Gene3D" id="6.10.140.1330">
    <property type="match status" value="1"/>
</dbReference>
<feature type="compositionally biased region" description="Polar residues" evidence="10">
    <location>
        <begin position="626"/>
        <end position="644"/>
    </location>
</feature>
<comment type="similarity">
    <text evidence="9">Belongs to the monovalent cation:proton antiporter 1 (CPA1) transporter (TC 2.A.36) family.</text>
</comment>
<keyword evidence="7 11" id="KW-0472">Membrane</keyword>
<feature type="transmembrane region" description="Helical" evidence="11">
    <location>
        <begin position="341"/>
        <end position="362"/>
    </location>
</feature>
<dbReference type="PRINTS" id="PR01084">
    <property type="entry name" value="NAHEXCHNGR"/>
</dbReference>
<dbReference type="EMBL" id="UYSU01035573">
    <property type="protein sequence ID" value="VDL96353.1"/>
    <property type="molecule type" value="Genomic_DNA"/>
</dbReference>
<reference evidence="13" key="1">
    <citation type="submission" date="2016-01" db="EMBL/GenBank/DDBJ databases">
        <title>Reference transcriptome for the parasite Schistocephalus solidus: insights into the molecular evolution of parasitism.</title>
        <authorList>
            <person name="Hebert F.O."/>
            <person name="Grambauer S."/>
            <person name="Barber I."/>
            <person name="Landry C.R."/>
            <person name="Aubin-Horth N."/>
        </authorList>
    </citation>
    <scope>NUCLEOTIDE SEQUENCE</scope>
</reference>
<dbReference type="InterPro" id="IPR006153">
    <property type="entry name" value="Cation/H_exchanger_TM"/>
</dbReference>
<keyword evidence="8 9" id="KW-0739">Sodium transport</keyword>
<dbReference type="GO" id="GO:0098719">
    <property type="term" value="P:sodium ion import across plasma membrane"/>
    <property type="evidence" value="ECO:0007669"/>
    <property type="project" value="TreeGrafter"/>
</dbReference>
<evidence type="ECO:0000256" key="6">
    <source>
        <dbReference type="ARBA" id="ARBA00023065"/>
    </source>
</evidence>
<dbReference type="InterPro" id="IPR004709">
    <property type="entry name" value="NaH_exchanger"/>
</dbReference>
<gene>
    <name evidence="13" type="primary">SL9A2</name>
    <name evidence="14" type="ORF">SSLN_LOCUS9968</name>
    <name evidence="13" type="ORF">TR152419</name>
</gene>
<comment type="subcellular location">
    <subcellularLocation>
        <location evidence="1">Membrane</location>
        <topology evidence="1">Multi-pass membrane protein</topology>
    </subcellularLocation>
</comment>
<keyword evidence="3 9" id="KW-0812">Transmembrane</keyword>
<evidence type="ECO:0000256" key="11">
    <source>
        <dbReference type="SAM" id="Phobius"/>
    </source>
</evidence>
<feature type="region of interest" description="Disordered" evidence="10">
    <location>
        <begin position="605"/>
        <end position="644"/>
    </location>
</feature>
<dbReference type="PANTHER" id="PTHR10110">
    <property type="entry name" value="SODIUM/HYDROGEN EXCHANGER"/>
    <property type="match status" value="1"/>
</dbReference>
<dbReference type="InterPro" id="IPR018422">
    <property type="entry name" value="Cation/H_exchanger_CPA1"/>
</dbReference>
<feature type="transmembrane region" description="Helical" evidence="11">
    <location>
        <begin position="55"/>
        <end position="76"/>
    </location>
</feature>
<dbReference type="WBParaSite" id="SSLN_0001034101-mRNA-1">
    <property type="protein sequence ID" value="SSLN_0001034101-mRNA-1"/>
    <property type="gene ID" value="SSLN_0001034101"/>
</dbReference>
<feature type="transmembrane region" description="Helical" evidence="11">
    <location>
        <begin position="156"/>
        <end position="175"/>
    </location>
</feature>
<evidence type="ECO:0000256" key="9">
    <source>
        <dbReference type="RuleBase" id="RU003722"/>
    </source>
</evidence>
<proteinExistence type="inferred from homology"/>
<feature type="transmembrane region" description="Helical" evidence="11">
    <location>
        <begin position="416"/>
        <end position="435"/>
    </location>
</feature>
<evidence type="ECO:0000259" key="12">
    <source>
        <dbReference type="Pfam" id="PF00999"/>
    </source>
</evidence>
<dbReference type="PANTHER" id="PTHR10110:SF126">
    <property type="entry name" value="NA(+)_H(+) EXCHANGER PROTEIN 7"/>
    <property type="match status" value="1"/>
</dbReference>
<evidence type="ECO:0000256" key="7">
    <source>
        <dbReference type="ARBA" id="ARBA00023136"/>
    </source>
</evidence>
<dbReference type="GO" id="GO:0015385">
    <property type="term" value="F:sodium:proton antiporter activity"/>
    <property type="evidence" value="ECO:0007669"/>
    <property type="project" value="InterPro"/>
</dbReference>
<sequence length="644" mass="71469">MVHNSSAESPYDLLATWDASEASKQIAVMLLITMVVLEKFGYHQLRKLTTLIPESLILILLGAFTGCILKSMPAHIEHDTWRMTPETFFHYLLPCCLLDAAFNLHNRVFGDCIGGVIAYAVLATVLNMILIGVIMVGFENAGFFKDKPVEYGVQVLMVYASLIVAVDPVAVLAIFQEIGVDLSLYYLVLGESLFNDAVTLVLYKITFGFLRKKDVSTQDIAIGIGAFFTINLGAILIGMILGIVTCLVTQVHSHFEVVLVYLLAYYAYVLADIIGWSGIVAMVTCGMIQTAYAFHNLNENCLATVRLLGKTLSEVCEALIFLLIGVQIVRVQALWHNSFNWCALASCLTVRTVVVFSLTAALNRFNVNISKITLTDQFILSYGGLRGAVALSLAIMLNKEENEEEKDVSEDVYKSIVTSTLFIILFTVGVMGPTMKPLVKLFRVKLADRQTISLVRELNENMIDQVTAGIEAIIGSVGRNSLRALFVRLDGKYIRPFLQKNPKTYNERIVQVYKEMALVLHYASLQPDKAASIMESLPLTISEKHLRDLSREHKNTSAKWKRYQKDNPFASPRIANLFDSSGRQIDFGDKLARIIDDKKRRVMSMTGTGNPALQSWSALKGLAPLSPSQTPSKAPNTPRASKER</sequence>
<protein>
    <recommendedName>
        <fullName evidence="9">Sodium/hydrogen exchanger</fullName>
    </recommendedName>
</protein>
<keyword evidence="5" id="KW-0915">Sodium</keyword>
<reference evidence="14 15" key="3">
    <citation type="submission" date="2018-11" db="EMBL/GenBank/DDBJ databases">
        <authorList>
            <consortium name="Pathogen Informatics"/>
        </authorList>
    </citation>
    <scope>NUCLEOTIDE SEQUENCE [LARGE SCALE GENOMIC DNA]</scope>
    <source>
        <strain evidence="14 15">NST_G2</strain>
    </source>
</reference>
<dbReference type="Proteomes" id="UP000275846">
    <property type="component" value="Unassembled WGS sequence"/>
</dbReference>
<reference evidence="16" key="2">
    <citation type="submission" date="2016-06" db="UniProtKB">
        <authorList>
            <consortium name="WormBaseParasite"/>
        </authorList>
    </citation>
    <scope>IDENTIFICATION</scope>
</reference>
<evidence type="ECO:0000313" key="14">
    <source>
        <dbReference type="EMBL" id="VDL96353.1"/>
    </source>
</evidence>
<dbReference type="STRING" id="70667.A0A0X3P090"/>
<evidence type="ECO:0000256" key="10">
    <source>
        <dbReference type="SAM" id="MobiDB-lite"/>
    </source>
</evidence>
<dbReference type="NCBIfam" id="TIGR00840">
    <property type="entry name" value="b_cpa1"/>
    <property type="match status" value="1"/>
</dbReference>
<accession>A0A0X3P090</accession>
<dbReference type="GO" id="GO:0051453">
    <property type="term" value="P:regulation of intracellular pH"/>
    <property type="evidence" value="ECO:0007669"/>
    <property type="project" value="TreeGrafter"/>
</dbReference>
<evidence type="ECO:0000256" key="2">
    <source>
        <dbReference type="ARBA" id="ARBA00022448"/>
    </source>
</evidence>
<feature type="transmembrane region" description="Helical" evidence="11">
    <location>
        <begin position="374"/>
        <end position="396"/>
    </location>
</feature>
<evidence type="ECO:0000256" key="5">
    <source>
        <dbReference type="ARBA" id="ARBA00023053"/>
    </source>
</evidence>
<keyword evidence="2 9" id="KW-0813">Transport</keyword>
<evidence type="ECO:0000313" key="15">
    <source>
        <dbReference type="Proteomes" id="UP000275846"/>
    </source>
</evidence>
<evidence type="ECO:0000256" key="4">
    <source>
        <dbReference type="ARBA" id="ARBA00022989"/>
    </source>
</evidence>
<evidence type="ECO:0000313" key="16">
    <source>
        <dbReference type="WBParaSite" id="SSLN_0001034101-mRNA-1"/>
    </source>
</evidence>
<evidence type="ECO:0000256" key="8">
    <source>
        <dbReference type="ARBA" id="ARBA00023201"/>
    </source>
</evidence>
<name>A0A0X3P090_SCHSO</name>
<dbReference type="OrthoDB" id="196264at2759"/>
<dbReference type="Pfam" id="PF00999">
    <property type="entry name" value="Na_H_Exchanger"/>
    <property type="match status" value="1"/>
</dbReference>
<organism evidence="13">
    <name type="scientific">Schistocephalus solidus</name>
    <name type="common">Tapeworm</name>
    <dbReference type="NCBI Taxonomy" id="70667"/>
    <lineage>
        <taxon>Eukaryota</taxon>
        <taxon>Metazoa</taxon>
        <taxon>Spiralia</taxon>
        <taxon>Lophotrochozoa</taxon>
        <taxon>Platyhelminthes</taxon>
        <taxon>Cestoda</taxon>
        <taxon>Eucestoda</taxon>
        <taxon>Diphyllobothriidea</taxon>
        <taxon>Diphyllobothriidae</taxon>
        <taxon>Schistocephalus</taxon>
    </lineage>
</organism>
<dbReference type="EMBL" id="GEEE01017794">
    <property type="protein sequence ID" value="JAP45431.1"/>
    <property type="molecule type" value="Transcribed_RNA"/>
</dbReference>
<keyword evidence="4 11" id="KW-1133">Transmembrane helix</keyword>
<feature type="domain" description="Cation/H+ exchanger transmembrane" evidence="12">
    <location>
        <begin position="42"/>
        <end position="440"/>
    </location>
</feature>
<evidence type="ECO:0000256" key="1">
    <source>
        <dbReference type="ARBA" id="ARBA00004141"/>
    </source>
</evidence>
<evidence type="ECO:0000313" key="13">
    <source>
        <dbReference type="EMBL" id="JAP45431.1"/>
    </source>
</evidence>
<dbReference type="GO" id="GO:0005886">
    <property type="term" value="C:plasma membrane"/>
    <property type="evidence" value="ECO:0007669"/>
    <property type="project" value="TreeGrafter"/>
</dbReference>
<dbReference type="AlphaFoldDB" id="A0A0X3P090"/>
<keyword evidence="6 9" id="KW-0406">Ion transport</keyword>